<gene>
    <name evidence="2" type="ORF">GBAR_LOCUS6493</name>
</gene>
<protein>
    <submittedName>
        <fullName evidence="2">Thiamine biosynthesis protein HI_0357</fullName>
    </submittedName>
</protein>
<dbReference type="PANTHER" id="PTHR31528">
    <property type="entry name" value="4-AMINO-5-HYDROXYMETHYL-2-METHYLPYRIMIDINE PHOSPHATE SYNTHASE THI11-RELATED"/>
    <property type="match status" value="1"/>
</dbReference>
<proteinExistence type="predicted"/>
<dbReference type="InterPro" id="IPR015168">
    <property type="entry name" value="SsuA/THI5"/>
</dbReference>
<accession>A0AA35RDZ8</accession>
<feature type="domain" description="SsuA/THI5-like" evidence="1">
    <location>
        <begin position="4"/>
        <end position="193"/>
    </location>
</feature>
<evidence type="ECO:0000259" key="1">
    <source>
        <dbReference type="Pfam" id="PF09084"/>
    </source>
</evidence>
<dbReference type="GO" id="GO:0009228">
    <property type="term" value="P:thiamine biosynthetic process"/>
    <property type="evidence" value="ECO:0007669"/>
    <property type="project" value="InterPro"/>
</dbReference>
<dbReference type="Proteomes" id="UP001174909">
    <property type="component" value="Unassembled WGS sequence"/>
</dbReference>
<dbReference type="Gene3D" id="3.40.190.10">
    <property type="entry name" value="Periplasmic binding protein-like II"/>
    <property type="match status" value="2"/>
</dbReference>
<dbReference type="InterPro" id="IPR027939">
    <property type="entry name" value="NMT1/THI5"/>
</dbReference>
<reference evidence="2" key="1">
    <citation type="submission" date="2023-03" db="EMBL/GenBank/DDBJ databases">
        <authorList>
            <person name="Steffen K."/>
            <person name="Cardenas P."/>
        </authorList>
    </citation>
    <scope>NUCLEOTIDE SEQUENCE</scope>
</reference>
<dbReference type="SUPFAM" id="SSF53850">
    <property type="entry name" value="Periplasmic binding protein-like II"/>
    <property type="match status" value="1"/>
</dbReference>
<evidence type="ECO:0000313" key="3">
    <source>
        <dbReference type="Proteomes" id="UP001174909"/>
    </source>
</evidence>
<dbReference type="Pfam" id="PF09084">
    <property type="entry name" value="NMT1"/>
    <property type="match status" value="1"/>
</dbReference>
<name>A0AA35RDZ8_GEOBA</name>
<evidence type="ECO:0000313" key="2">
    <source>
        <dbReference type="EMBL" id="CAI8009720.1"/>
    </source>
</evidence>
<sequence>MLWGGDPNAPLKLVAAGKVPFAVSYQQSVTIARASEEVLPVKSIGLLVEHPLNTISFLKKTGIKTPADFKGKKIGYTVAPLDVLLFNAIAANAGLTEDDYELINVSTSISAALLSGQIDAVIGPFRNYEINELKLEGAEAEYFALEKHGIPDYYELVIVSNDTFLKEHPETAKKLMMAIREAIQFTKENPDDALQLFFKANPDARKDLEELAFRDTLDVFATTQVQSTEKWAAFAKFAYEKGLISKTVEAKDCFINVLEE</sequence>
<dbReference type="AlphaFoldDB" id="A0AA35RDZ8"/>
<dbReference type="EMBL" id="CASHTH010000987">
    <property type="protein sequence ID" value="CAI8009720.1"/>
    <property type="molecule type" value="Genomic_DNA"/>
</dbReference>
<organism evidence="2 3">
    <name type="scientific">Geodia barretti</name>
    <name type="common">Barrett's horny sponge</name>
    <dbReference type="NCBI Taxonomy" id="519541"/>
    <lineage>
        <taxon>Eukaryota</taxon>
        <taxon>Metazoa</taxon>
        <taxon>Porifera</taxon>
        <taxon>Demospongiae</taxon>
        <taxon>Heteroscleromorpha</taxon>
        <taxon>Tetractinellida</taxon>
        <taxon>Astrophorina</taxon>
        <taxon>Geodiidae</taxon>
        <taxon>Geodia</taxon>
    </lineage>
</organism>
<dbReference type="PANTHER" id="PTHR31528:SF3">
    <property type="entry name" value="THIAMINE BIOSYNTHESIS PROTEIN HI_0357-RELATED"/>
    <property type="match status" value="1"/>
</dbReference>
<comment type="caution">
    <text evidence="2">The sequence shown here is derived from an EMBL/GenBank/DDBJ whole genome shotgun (WGS) entry which is preliminary data.</text>
</comment>
<keyword evidence="3" id="KW-1185">Reference proteome</keyword>